<keyword evidence="2" id="KW-1185">Reference proteome</keyword>
<proteinExistence type="inferred from homology"/>
<protein>
    <submittedName>
        <fullName evidence="3">Spermidine hydroxycinnamoyl transferase-like</fullName>
    </submittedName>
</protein>
<dbReference type="OrthoDB" id="671439at2759"/>
<gene>
    <name evidence="3" type="primary">LOC111023179</name>
</gene>
<dbReference type="GO" id="GO:0016747">
    <property type="term" value="F:acyltransferase activity, transferring groups other than amino-acyl groups"/>
    <property type="evidence" value="ECO:0007669"/>
    <property type="project" value="TreeGrafter"/>
</dbReference>
<organism evidence="2 3">
    <name type="scientific">Momordica charantia</name>
    <name type="common">Bitter gourd</name>
    <name type="synonym">Balsam pear</name>
    <dbReference type="NCBI Taxonomy" id="3673"/>
    <lineage>
        <taxon>Eukaryota</taxon>
        <taxon>Viridiplantae</taxon>
        <taxon>Streptophyta</taxon>
        <taxon>Embryophyta</taxon>
        <taxon>Tracheophyta</taxon>
        <taxon>Spermatophyta</taxon>
        <taxon>Magnoliopsida</taxon>
        <taxon>eudicotyledons</taxon>
        <taxon>Gunneridae</taxon>
        <taxon>Pentapetalae</taxon>
        <taxon>rosids</taxon>
        <taxon>fabids</taxon>
        <taxon>Cucurbitales</taxon>
        <taxon>Cucurbitaceae</taxon>
        <taxon>Momordiceae</taxon>
        <taxon>Momordica</taxon>
    </lineage>
</organism>
<dbReference type="RefSeq" id="XP_022156247.1">
    <property type="nucleotide sequence ID" value="XM_022300555.1"/>
</dbReference>
<sequence length="468" mass="51979">MASLTINSSTTVFPSHPTPAAALSLSENDQFRAWTHVPTVYIYKSPAAAATAAVLGSLKNSLSQILVPYYPLAGRLRLIAGGRLELDCCAAGATLMEASSTAKLDDYGDFAPSDALRRLAPNVDYDNSPIEEVPMLLVQVTRFSCGGLVVGVTFSHTLVDGASAITFINSWASMARGEKTVDSIPQPFHDRKFLQPQKPVPPPRFHHGEYDEPPLLHGYSNAEEEEKKESVCALLKLTKEQVEKLKKRANSNQPNPNTTNQNMAMLDHELQPRPYSRYESITGYMWLCACKARNNAESRQPTVVRIIVDISRRLRTPIPENFTGNSCLITITPQCKFGDLMTQPLSYAVGKIREGTWKMTDEYAKSAMDFLARKEDITWARTLHHSIVRVKGSFWGNPNLALGSWMSMPLYDADFGWGRPSYVGPAMVNSDGKAYIMSGPTNDGSVIIAIRLQTKHMDDFKKFFYEDL</sequence>
<dbReference type="InterPro" id="IPR050317">
    <property type="entry name" value="Plant_Fungal_Acyltransferase"/>
</dbReference>
<dbReference type="PANTHER" id="PTHR31642">
    <property type="entry name" value="TRICHOTHECENE 3-O-ACETYLTRANSFERASE"/>
    <property type="match status" value="1"/>
</dbReference>
<dbReference type="AlphaFoldDB" id="A0A6J1DRJ9"/>
<evidence type="ECO:0000313" key="2">
    <source>
        <dbReference type="Proteomes" id="UP000504603"/>
    </source>
</evidence>
<dbReference type="Proteomes" id="UP000504603">
    <property type="component" value="Unplaced"/>
</dbReference>
<reference evidence="3" key="1">
    <citation type="submission" date="2025-08" db="UniProtKB">
        <authorList>
            <consortium name="RefSeq"/>
        </authorList>
    </citation>
    <scope>IDENTIFICATION</scope>
    <source>
        <strain evidence="3">OHB3-1</strain>
    </source>
</reference>
<dbReference type="GeneID" id="111023179"/>
<name>A0A6J1DRJ9_MOMCH</name>
<evidence type="ECO:0000313" key="3">
    <source>
        <dbReference type="RefSeq" id="XP_022156247.1"/>
    </source>
</evidence>
<evidence type="ECO:0000256" key="1">
    <source>
        <dbReference type="ARBA" id="ARBA00009861"/>
    </source>
</evidence>
<dbReference type="PANTHER" id="PTHR31642:SF324">
    <property type="entry name" value="SPERMIDINE HYDROXYCINNAMOYL TRANSFERASE"/>
    <property type="match status" value="1"/>
</dbReference>
<dbReference type="KEGG" id="mcha:111023179"/>
<dbReference type="Pfam" id="PF02458">
    <property type="entry name" value="Transferase"/>
    <property type="match status" value="1"/>
</dbReference>
<dbReference type="Gene3D" id="3.30.559.10">
    <property type="entry name" value="Chloramphenicol acetyltransferase-like domain"/>
    <property type="match status" value="2"/>
</dbReference>
<accession>A0A6J1DRJ9</accession>
<dbReference type="InterPro" id="IPR023213">
    <property type="entry name" value="CAT-like_dom_sf"/>
</dbReference>
<comment type="similarity">
    <text evidence="1">Belongs to the plant acyltransferase family.</text>
</comment>